<dbReference type="InterPro" id="IPR004358">
    <property type="entry name" value="Sig_transdc_His_kin-like_C"/>
</dbReference>
<organism evidence="10 11">
    <name type="scientific">Microvirga aerilata</name>
    <dbReference type="NCBI Taxonomy" id="670292"/>
    <lineage>
        <taxon>Bacteria</taxon>
        <taxon>Pseudomonadati</taxon>
        <taxon>Pseudomonadota</taxon>
        <taxon>Alphaproteobacteria</taxon>
        <taxon>Hyphomicrobiales</taxon>
        <taxon>Methylobacteriaceae</taxon>
        <taxon>Microvirga</taxon>
    </lineage>
</organism>
<dbReference type="InterPro" id="IPR003594">
    <property type="entry name" value="HATPase_dom"/>
</dbReference>
<keyword evidence="3" id="KW-0597">Phosphoprotein</keyword>
<feature type="coiled-coil region" evidence="6">
    <location>
        <begin position="230"/>
        <end position="265"/>
    </location>
</feature>
<dbReference type="InterPro" id="IPR050351">
    <property type="entry name" value="BphY/WalK/GraS-like"/>
</dbReference>
<dbReference type="EC" id="2.7.13.3" evidence="2"/>
<evidence type="ECO:0000256" key="4">
    <source>
        <dbReference type="ARBA" id="ARBA00022679"/>
    </source>
</evidence>
<comment type="caution">
    <text evidence="10">The sequence shown here is derived from an EMBL/GenBank/DDBJ whole genome shotgun (WGS) entry which is preliminary data.</text>
</comment>
<protein>
    <recommendedName>
        <fullName evidence="2">histidine kinase</fullName>
        <ecNumber evidence="2">2.7.13.3</ecNumber>
    </recommendedName>
</protein>
<dbReference type="PRINTS" id="PR00344">
    <property type="entry name" value="BCTRLSENSOR"/>
</dbReference>
<dbReference type="SMART" id="SM00388">
    <property type="entry name" value="HisKA"/>
    <property type="match status" value="1"/>
</dbReference>
<evidence type="ECO:0000256" key="1">
    <source>
        <dbReference type="ARBA" id="ARBA00000085"/>
    </source>
</evidence>
<keyword evidence="8" id="KW-1133">Transmembrane helix</keyword>
<dbReference type="InterPro" id="IPR007891">
    <property type="entry name" value="CHASE3"/>
</dbReference>
<sequence>MLPFKVNPPLRWSSDASPAQHGTDPEPPRFGSAAVTAAFVLAGALMVASAIALNLILSSLGQNRVFVLQTSAMLREMAELHVDVRAAETGQRGYILTGERRYLAPYDRAVGKVWTSFGTLEGAVRDPAQKIRLQRLRGLVEDKLDELSQTVSLRQQGFDAALAVVRTDVGQKLMEDIDAAIVDLENAQQSLLASRTRQLENQAAWATGIAVLGGVSALVSTILGMLWLSRQRANAKLLEAERRFRQDLERQVESRTAELTQVNRELDAFAYTISHDLRAPLRSMHGYADALVEDYGASLPEEGRGFTQRIVAAADRMDNLIQDILTYSRLARGEVNLRPVALEQIVHQVLAHSEQMVSEARAEIEVERPLPSVKAHPPTLVQAVENLISNAIKFVPPGNRPYIRIRAERQANRVRLWFEDNGIGIDPAHQERVFQPFQRLHGVEAYPGTGIGLAIVRRSLERMGGECGVISKPGEGSRFWIELPAAEEGTQ</sequence>
<dbReference type="PROSITE" id="PS50109">
    <property type="entry name" value="HIS_KIN"/>
    <property type="match status" value="1"/>
</dbReference>
<feature type="region of interest" description="Disordered" evidence="7">
    <location>
        <begin position="1"/>
        <end position="28"/>
    </location>
</feature>
<dbReference type="Proteomes" id="UP000605848">
    <property type="component" value="Unassembled WGS sequence"/>
</dbReference>
<feature type="transmembrane region" description="Helical" evidence="8">
    <location>
        <begin position="203"/>
        <end position="228"/>
    </location>
</feature>
<reference evidence="10" key="1">
    <citation type="submission" date="2021-01" db="EMBL/GenBank/DDBJ databases">
        <title>Microvirga sp.</title>
        <authorList>
            <person name="Kim M.K."/>
        </authorList>
    </citation>
    <scope>NUCLEOTIDE SEQUENCE</scope>
    <source>
        <strain evidence="10">5420S-16</strain>
    </source>
</reference>
<dbReference type="SMART" id="SM00387">
    <property type="entry name" value="HATPase_c"/>
    <property type="match status" value="1"/>
</dbReference>
<keyword evidence="5" id="KW-0418">Kinase</keyword>
<dbReference type="InterPro" id="IPR005467">
    <property type="entry name" value="His_kinase_dom"/>
</dbReference>
<evidence type="ECO:0000256" key="6">
    <source>
        <dbReference type="SAM" id="Coils"/>
    </source>
</evidence>
<dbReference type="CDD" id="cd19410">
    <property type="entry name" value="HK9-like_sensor"/>
    <property type="match status" value="1"/>
</dbReference>
<dbReference type="AlphaFoldDB" id="A0A936Z940"/>
<dbReference type="InterPro" id="IPR036097">
    <property type="entry name" value="HisK_dim/P_sf"/>
</dbReference>
<dbReference type="Gene3D" id="1.10.287.130">
    <property type="match status" value="1"/>
</dbReference>
<evidence type="ECO:0000313" key="10">
    <source>
        <dbReference type="EMBL" id="MBL0403210.1"/>
    </source>
</evidence>
<dbReference type="PANTHER" id="PTHR42878">
    <property type="entry name" value="TWO-COMPONENT HISTIDINE KINASE"/>
    <property type="match status" value="1"/>
</dbReference>
<dbReference type="GO" id="GO:0000156">
    <property type="term" value="F:phosphorelay response regulator activity"/>
    <property type="evidence" value="ECO:0007669"/>
    <property type="project" value="TreeGrafter"/>
</dbReference>
<evidence type="ECO:0000256" key="8">
    <source>
        <dbReference type="SAM" id="Phobius"/>
    </source>
</evidence>
<evidence type="ECO:0000256" key="5">
    <source>
        <dbReference type="ARBA" id="ARBA00022777"/>
    </source>
</evidence>
<dbReference type="InterPro" id="IPR036890">
    <property type="entry name" value="HATPase_C_sf"/>
</dbReference>
<proteinExistence type="predicted"/>
<feature type="transmembrane region" description="Helical" evidence="8">
    <location>
        <begin position="33"/>
        <end position="57"/>
    </location>
</feature>
<keyword evidence="4" id="KW-0808">Transferase</keyword>
<evidence type="ECO:0000259" key="9">
    <source>
        <dbReference type="PROSITE" id="PS50109"/>
    </source>
</evidence>
<name>A0A936Z940_9HYPH</name>
<dbReference type="RefSeq" id="WP_202056221.1">
    <property type="nucleotide sequence ID" value="NZ_JAEQMY010000004.1"/>
</dbReference>
<gene>
    <name evidence="10" type="ORF">JKG68_04465</name>
</gene>
<dbReference type="InterPro" id="IPR003661">
    <property type="entry name" value="HisK_dim/P_dom"/>
</dbReference>
<keyword evidence="11" id="KW-1185">Reference proteome</keyword>
<dbReference type="CDD" id="cd00082">
    <property type="entry name" value="HisKA"/>
    <property type="match status" value="1"/>
</dbReference>
<accession>A0A936Z940</accession>
<dbReference type="EMBL" id="JAEQMY010000004">
    <property type="protein sequence ID" value="MBL0403210.1"/>
    <property type="molecule type" value="Genomic_DNA"/>
</dbReference>
<keyword evidence="6" id="KW-0175">Coiled coil</keyword>
<dbReference type="Pfam" id="PF02518">
    <property type="entry name" value="HATPase_c"/>
    <property type="match status" value="1"/>
</dbReference>
<dbReference type="PANTHER" id="PTHR42878:SF15">
    <property type="entry name" value="BACTERIOPHYTOCHROME"/>
    <property type="match status" value="1"/>
</dbReference>
<evidence type="ECO:0000313" key="11">
    <source>
        <dbReference type="Proteomes" id="UP000605848"/>
    </source>
</evidence>
<dbReference type="GO" id="GO:0030295">
    <property type="term" value="F:protein kinase activator activity"/>
    <property type="evidence" value="ECO:0007669"/>
    <property type="project" value="TreeGrafter"/>
</dbReference>
<dbReference type="SUPFAM" id="SSF55874">
    <property type="entry name" value="ATPase domain of HSP90 chaperone/DNA topoisomerase II/histidine kinase"/>
    <property type="match status" value="1"/>
</dbReference>
<dbReference type="FunFam" id="3.30.565.10:FF:000006">
    <property type="entry name" value="Sensor histidine kinase WalK"/>
    <property type="match status" value="1"/>
</dbReference>
<evidence type="ECO:0000256" key="7">
    <source>
        <dbReference type="SAM" id="MobiDB-lite"/>
    </source>
</evidence>
<dbReference type="GO" id="GO:0000155">
    <property type="term" value="F:phosphorelay sensor kinase activity"/>
    <property type="evidence" value="ECO:0007669"/>
    <property type="project" value="InterPro"/>
</dbReference>
<dbReference type="GO" id="GO:0007234">
    <property type="term" value="P:osmosensory signaling via phosphorelay pathway"/>
    <property type="evidence" value="ECO:0007669"/>
    <property type="project" value="TreeGrafter"/>
</dbReference>
<keyword evidence="8" id="KW-0812">Transmembrane</keyword>
<comment type="catalytic activity">
    <reaction evidence="1">
        <text>ATP + protein L-histidine = ADP + protein N-phospho-L-histidine.</text>
        <dbReference type="EC" id="2.7.13.3"/>
    </reaction>
</comment>
<dbReference type="SUPFAM" id="SSF47384">
    <property type="entry name" value="Homodimeric domain of signal transducing histidine kinase"/>
    <property type="match status" value="1"/>
</dbReference>
<evidence type="ECO:0000256" key="3">
    <source>
        <dbReference type="ARBA" id="ARBA00022553"/>
    </source>
</evidence>
<feature type="domain" description="Histidine kinase" evidence="9">
    <location>
        <begin position="272"/>
        <end position="487"/>
    </location>
</feature>
<dbReference type="Pfam" id="PF05227">
    <property type="entry name" value="CHASE3"/>
    <property type="match status" value="1"/>
</dbReference>
<dbReference type="Gene3D" id="3.30.565.10">
    <property type="entry name" value="Histidine kinase-like ATPase, C-terminal domain"/>
    <property type="match status" value="1"/>
</dbReference>
<dbReference type="Pfam" id="PF00512">
    <property type="entry name" value="HisKA"/>
    <property type="match status" value="1"/>
</dbReference>
<evidence type="ECO:0000256" key="2">
    <source>
        <dbReference type="ARBA" id="ARBA00012438"/>
    </source>
</evidence>
<keyword evidence="8" id="KW-0472">Membrane</keyword>